<dbReference type="Proteomes" id="UP000001054">
    <property type="component" value="Plasmid pNGR234b"/>
</dbReference>
<proteinExistence type="predicted"/>
<dbReference type="GO" id="GO:0003677">
    <property type="term" value="F:DNA binding"/>
    <property type="evidence" value="ECO:0007669"/>
    <property type="project" value="InterPro"/>
</dbReference>
<dbReference type="Pfam" id="PF02452">
    <property type="entry name" value="PemK_toxin"/>
    <property type="match status" value="1"/>
</dbReference>
<feature type="compositionally biased region" description="Basic residues" evidence="1">
    <location>
        <begin position="62"/>
        <end position="73"/>
    </location>
</feature>
<reference evidence="2 3" key="2">
    <citation type="journal article" date="2009" name="Appl. Environ. Microbiol.">
        <title>Rhizobium sp. strain NGR234 possesses a remarkable number of secretion systems.</title>
        <authorList>
            <person name="Schmeisser C."/>
            <person name="Liesegang H."/>
            <person name="Krysciak D."/>
            <person name="Bakkou N."/>
            <person name="Le Quere A."/>
            <person name="Wollherr A."/>
            <person name="Heinemeyer I."/>
            <person name="Morgenstern B."/>
            <person name="Pommerening-Roeser A."/>
            <person name="Flores M."/>
            <person name="Palacios R."/>
            <person name="Brenner S."/>
            <person name="Gottschalk G."/>
            <person name="Schmitz R.A."/>
            <person name="Broughton W.J."/>
            <person name="Perret X."/>
            <person name="Strittmatter A.W."/>
            <person name="Streit W.R."/>
        </authorList>
    </citation>
    <scope>NUCLEOTIDE SEQUENCE [LARGE SCALE GENOMIC DNA]</scope>
    <source>
        <strain evidence="3">NBRC 101917 / NGR234</strain>
    </source>
</reference>
<dbReference type="OrthoDB" id="3196747at2"/>
<dbReference type="InterPro" id="IPR011067">
    <property type="entry name" value="Plasmid_toxin/cell-grow_inhib"/>
</dbReference>
<evidence type="ECO:0000313" key="2">
    <source>
        <dbReference type="EMBL" id="ACP22437.1"/>
    </source>
</evidence>
<organism evidence="2 3">
    <name type="scientific">Sinorhizobium fredii (strain NBRC 101917 / NGR234)</name>
    <dbReference type="NCBI Taxonomy" id="394"/>
    <lineage>
        <taxon>Bacteria</taxon>
        <taxon>Pseudomonadati</taxon>
        <taxon>Pseudomonadota</taxon>
        <taxon>Alphaproteobacteria</taxon>
        <taxon>Hyphomicrobiales</taxon>
        <taxon>Rhizobiaceae</taxon>
        <taxon>Sinorhizobium/Ensifer group</taxon>
        <taxon>Sinorhizobium</taxon>
    </lineage>
</organism>
<evidence type="ECO:0000256" key="1">
    <source>
        <dbReference type="SAM" id="MobiDB-lite"/>
    </source>
</evidence>
<dbReference type="KEGG" id="rhi:NGR_b09840"/>
<reference evidence="3" key="1">
    <citation type="journal article" date="2004" name="J. Bacteriol.">
        <title>An evolutionary hot spot: the pNGR234b replicon of Rhizobium sp. strain NGR234.</title>
        <authorList>
            <person name="Streit W.R."/>
            <person name="Schmitz R.A."/>
            <person name="Perret X."/>
            <person name="Staehelin C."/>
            <person name="Deakin W.J."/>
            <person name="Raasch C."/>
            <person name="Liesegang H."/>
            <person name="Broughton W.J."/>
        </authorList>
    </citation>
    <scope>NUCLEOTIDE SEQUENCE [LARGE SCALE GENOMIC DNA]</scope>
    <source>
        <strain evidence="3">NBRC 101917 / NGR234</strain>
    </source>
</reference>
<keyword evidence="2" id="KW-0614">Plasmid</keyword>
<keyword evidence="3" id="KW-1185">Reference proteome</keyword>
<dbReference type="AlphaFoldDB" id="C3KQS9"/>
<feature type="region of interest" description="Disordered" evidence="1">
    <location>
        <begin position="1"/>
        <end position="32"/>
    </location>
</feature>
<geneLocation type="plasmid" evidence="3">
    <name>sym pNGR234b</name>
</geneLocation>
<evidence type="ECO:0000313" key="3">
    <source>
        <dbReference type="Proteomes" id="UP000001054"/>
    </source>
</evidence>
<name>C3KQS9_SINFN</name>
<dbReference type="Gene3D" id="2.30.30.110">
    <property type="match status" value="1"/>
</dbReference>
<evidence type="ECO:0008006" key="4">
    <source>
        <dbReference type="Google" id="ProtNLM"/>
    </source>
</evidence>
<protein>
    <recommendedName>
        <fullName evidence="4">Type II toxin-antitoxin system PemK/MazF family toxin</fullName>
    </recommendedName>
</protein>
<gene>
    <name evidence="2" type="ordered locus">NGR_b09840</name>
</gene>
<dbReference type="SUPFAM" id="SSF50118">
    <property type="entry name" value="Cell growth inhibitor/plasmid maintenance toxic component"/>
    <property type="match status" value="1"/>
</dbReference>
<dbReference type="HOGENOM" id="CLU_1775934_0_0_5"/>
<feature type="region of interest" description="Disordered" evidence="1">
    <location>
        <begin position="51"/>
        <end position="74"/>
    </location>
</feature>
<accession>C3KQS9</accession>
<dbReference type="InterPro" id="IPR003477">
    <property type="entry name" value="PemK-like"/>
</dbReference>
<sequence length="146" mass="15761">MQGGAGISRNVSSIGSGSGLPKPIRSRSRVPRCESSNQFIISMALFSTKRPASGGWLSRNSNRSRAKRVRTRSRLPPLALANCSRQARTEAQQIDPTGENGLSERAYAMSEKITAIPKGNLGRQIGQLDESRLKLIGAAIRQVMGL</sequence>
<dbReference type="EMBL" id="CP000874">
    <property type="protein sequence ID" value="ACP22437.1"/>
    <property type="molecule type" value="Genomic_DNA"/>
</dbReference>